<dbReference type="GO" id="GO:0016705">
    <property type="term" value="F:oxidoreductase activity, acting on paired donors, with incorporation or reduction of molecular oxygen"/>
    <property type="evidence" value="ECO:0007669"/>
    <property type="project" value="InterPro"/>
</dbReference>
<keyword evidence="16" id="KW-1185">Reference proteome</keyword>
<feature type="transmembrane region" description="Helical" evidence="14">
    <location>
        <begin position="6"/>
        <end position="23"/>
    </location>
</feature>
<proteinExistence type="inferred from homology"/>
<evidence type="ECO:0000256" key="12">
    <source>
        <dbReference type="PIRSR" id="PIRSR602401-1"/>
    </source>
</evidence>
<evidence type="ECO:0000313" key="16">
    <source>
        <dbReference type="Proteomes" id="UP000799429"/>
    </source>
</evidence>
<dbReference type="InterPro" id="IPR017972">
    <property type="entry name" value="Cyt_P450_CS"/>
</dbReference>
<dbReference type="AlphaFoldDB" id="A0A9P4SG97"/>
<dbReference type="InterPro" id="IPR036396">
    <property type="entry name" value="Cyt_P450_sf"/>
</dbReference>
<dbReference type="EMBL" id="MU006092">
    <property type="protein sequence ID" value="KAF2841053.1"/>
    <property type="molecule type" value="Genomic_DNA"/>
</dbReference>
<dbReference type="GO" id="GO:0005506">
    <property type="term" value="F:iron ion binding"/>
    <property type="evidence" value="ECO:0007669"/>
    <property type="project" value="InterPro"/>
</dbReference>
<dbReference type="InterPro" id="IPR050121">
    <property type="entry name" value="Cytochrome_P450_monoxygenase"/>
</dbReference>
<feature type="transmembrane region" description="Helical" evidence="14">
    <location>
        <begin position="35"/>
        <end position="51"/>
    </location>
</feature>
<evidence type="ECO:0000256" key="3">
    <source>
        <dbReference type="ARBA" id="ARBA00010617"/>
    </source>
</evidence>
<reference evidence="15" key="1">
    <citation type="journal article" date="2020" name="Stud. Mycol.">
        <title>101 Dothideomycetes genomes: a test case for predicting lifestyles and emergence of pathogens.</title>
        <authorList>
            <person name="Haridas S."/>
            <person name="Albert R."/>
            <person name="Binder M."/>
            <person name="Bloem J."/>
            <person name="Labutti K."/>
            <person name="Salamov A."/>
            <person name="Andreopoulos B."/>
            <person name="Baker S."/>
            <person name="Barry K."/>
            <person name="Bills G."/>
            <person name="Bluhm B."/>
            <person name="Cannon C."/>
            <person name="Castanera R."/>
            <person name="Culley D."/>
            <person name="Daum C."/>
            <person name="Ezra D."/>
            <person name="Gonzalez J."/>
            <person name="Henrissat B."/>
            <person name="Kuo A."/>
            <person name="Liang C."/>
            <person name="Lipzen A."/>
            <person name="Lutzoni F."/>
            <person name="Magnuson J."/>
            <person name="Mondo S."/>
            <person name="Nolan M."/>
            <person name="Ohm R."/>
            <person name="Pangilinan J."/>
            <person name="Park H.-J."/>
            <person name="Ramirez L."/>
            <person name="Alfaro M."/>
            <person name="Sun H."/>
            <person name="Tritt A."/>
            <person name="Yoshinaga Y."/>
            <person name="Zwiers L.-H."/>
            <person name="Turgeon B."/>
            <person name="Goodwin S."/>
            <person name="Spatafora J."/>
            <person name="Crous P."/>
            <person name="Grigoriev I."/>
        </authorList>
    </citation>
    <scope>NUCLEOTIDE SEQUENCE</scope>
    <source>
        <strain evidence="15">CBS 101060</strain>
    </source>
</reference>
<evidence type="ECO:0000256" key="11">
    <source>
        <dbReference type="ARBA" id="ARBA00023136"/>
    </source>
</evidence>
<keyword evidence="7 14" id="KW-1133">Transmembrane helix</keyword>
<comment type="similarity">
    <text evidence="3 13">Belongs to the cytochrome P450 family.</text>
</comment>
<dbReference type="PRINTS" id="PR00463">
    <property type="entry name" value="EP450I"/>
</dbReference>
<evidence type="ECO:0000256" key="9">
    <source>
        <dbReference type="ARBA" id="ARBA00023004"/>
    </source>
</evidence>
<dbReference type="OrthoDB" id="6692864at2759"/>
<dbReference type="SUPFAM" id="SSF48264">
    <property type="entry name" value="Cytochrome P450"/>
    <property type="match status" value="1"/>
</dbReference>
<accession>A0A9P4SG97</accession>
<keyword evidence="10 13" id="KW-0503">Monooxygenase</keyword>
<evidence type="ECO:0000256" key="4">
    <source>
        <dbReference type="ARBA" id="ARBA00022617"/>
    </source>
</evidence>
<evidence type="ECO:0000256" key="2">
    <source>
        <dbReference type="ARBA" id="ARBA00004370"/>
    </source>
</evidence>
<dbReference type="PRINTS" id="PR00385">
    <property type="entry name" value="P450"/>
</dbReference>
<evidence type="ECO:0000256" key="7">
    <source>
        <dbReference type="ARBA" id="ARBA00022989"/>
    </source>
</evidence>
<sequence length="540" mass="61628">MLSSVILFAGSSAFGVLAHIGLFIHGEWHMRTKPIVFGHITLLCSIWWILVTKVSPSGGTGWQLHTTGLMFASYLAGLFSSMTIYRLFFHRLRHFPGPKLAAVTKFWQIFHNRNSTNYLLMTRIHEEYGSFVRTGPNEITVFHTGAVEILDGPKNKTYKDGWYDILQPRTSSIFTRNEEHHKIRRKIWSQSVSTKAVNDYAPRLARLTEKLGDRVASYGAEPVNVNDIMSWYSFDAMGEVTFGEDFGMMRSNKWHPAMWRQHQALSLLAPINDIPWIVRFAFAFFPWLGKVKDFLGMIAFCEEQMEKRMKDTNIASWFIDEYNKPTSADTLASRQALLSGNSVTVVVAGSDTARATLISTWYFLAKHQKDAEKVYDEIKDVDVTDANALAQLPHLNGVIHEALRLVPPQLTGGGRITGPEGLWFDDTWIPGGVKVTAPKYVLARMPEAFEHPNEFIPERWYSQPELCHDKRAYAPFNTGNRMCVGKTLAWVELRYVAAILLKRFKIRFSEQYDSEAPMRDMKDQVTAQPGPTWCVFEPRN</sequence>
<keyword evidence="9 12" id="KW-0408">Iron</keyword>
<comment type="caution">
    <text evidence="15">The sequence shown here is derived from an EMBL/GenBank/DDBJ whole genome shotgun (WGS) entry which is preliminary data.</text>
</comment>
<evidence type="ECO:0000256" key="8">
    <source>
        <dbReference type="ARBA" id="ARBA00023002"/>
    </source>
</evidence>
<dbReference type="GO" id="GO:0004497">
    <property type="term" value="F:monooxygenase activity"/>
    <property type="evidence" value="ECO:0007669"/>
    <property type="project" value="UniProtKB-KW"/>
</dbReference>
<feature type="binding site" description="axial binding residue" evidence="12">
    <location>
        <position position="483"/>
    </location>
    <ligand>
        <name>heme</name>
        <dbReference type="ChEBI" id="CHEBI:30413"/>
    </ligand>
    <ligandPart>
        <name>Fe</name>
        <dbReference type="ChEBI" id="CHEBI:18248"/>
    </ligandPart>
</feature>
<organism evidence="15 16">
    <name type="scientific">Patellaria atrata CBS 101060</name>
    <dbReference type="NCBI Taxonomy" id="1346257"/>
    <lineage>
        <taxon>Eukaryota</taxon>
        <taxon>Fungi</taxon>
        <taxon>Dikarya</taxon>
        <taxon>Ascomycota</taxon>
        <taxon>Pezizomycotina</taxon>
        <taxon>Dothideomycetes</taxon>
        <taxon>Dothideomycetes incertae sedis</taxon>
        <taxon>Patellariales</taxon>
        <taxon>Patellariaceae</taxon>
        <taxon>Patellaria</taxon>
    </lineage>
</organism>
<dbReference type="PANTHER" id="PTHR24305">
    <property type="entry name" value="CYTOCHROME P450"/>
    <property type="match status" value="1"/>
</dbReference>
<dbReference type="InterPro" id="IPR001128">
    <property type="entry name" value="Cyt_P450"/>
</dbReference>
<gene>
    <name evidence="15" type="ORF">M501DRAFT_931108</name>
</gene>
<keyword evidence="6 12" id="KW-0479">Metal-binding</keyword>
<keyword evidence="8 13" id="KW-0560">Oxidoreductase</keyword>
<dbReference type="GO" id="GO:0020037">
    <property type="term" value="F:heme binding"/>
    <property type="evidence" value="ECO:0007669"/>
    <property type="project" value="InterPro"/>
</dbReference>
<keyword evidence="4 12" id="KW-0349">Heme</keyword>
<name>A0A9P4SG97_9PEZI</name>
<dbReference type="GO" id="GO:0016020">
    <property type="term" value="C:membrane"/>
    <property type="evidence" value="ECO:0007669"/>
    <property type="project" value="UniProtKB-SubCell"/>
</dbReference>
<protein>
    <submittedName>
        <fullName evidence="15">Cytochrome P450 monooxygenase-like protein</fullName>
    </submittedName>
</protein>
<evidence type="ECO:0000256" key="6">
    <source>
        <dbReference type="ARBA" id="ARBA00022723"/>
    </source>
</evidence>
<dbReference type="InterPro" id="IPR002401">
    <property type="entry name" value="Cyt_P450_E_grp-I"/>
</dbReference>
<keyword evidence="5 14" id="KW-0812">Transmembrane</keyword>
<dbReference type="CDD" id="cd11061">
    <property type="entry name" value="CYP67-like"/>
    <property type="match status" value="1"/>
</dbReference>
<feature type="transmembrane region" description="Helical" evidence="14">
    <location>
        <begin position="71"/>
        <end position="89"/>
    </location>
</feature>
<keyword evidence="11 14" id="KW-0472">Membrane</keyword>
<comment type="subcellular location">
    <subcellularLocation>
        <location evidence="2">Membrane</location>
    </subcellularLocation>
</comment>
<evidence type="ECO:0000256" key="10">
    <source>
        <dbReference type="ARBA" id="ARBA00023033"/>
    </source>
</evidence>
<evidence type="ECO:0000256" key="13">
    <source>
        <dbReference type="RuleBase" id="RU000461"/>
    </source>
</evidence>
<dbReference type="Proteomes" id="UP000799429">
    <property type="component" value="Unassembled WGS sequence"/>
</dbReference>
<evidence type="ECO:0000256" key="1">
    <source>
        <dbReference type="ARBA" id="ARBA00001971"/>
    </source>
</evidence>
<dbReference type="Gene3D" id="1.10.630.10">
    <property type="entry name" value="Cytochrome P450"/>
    <property type="match status" value="1"/>
</dbReference>
<dbReference type="Pfam" id="PF00067">
    <property type="entry name" value="p450"/>
    <property type="match status" value="1"/>
</dbReference>
<evidence type="ECO:0000256" key="5">
    <source>
        <dbReference type="ARBA" id="ARBA00022692"/>
    </source>
</evidence>
<dbReference type="PROSITE" id="PS00086">
    <property type="entry name" value="CYTOCHROME_P450"/>
    <property type="match status" value="1"/>
</dbReference>
<dbReference type="PANTHER" id="PTHR24305:SF112">
    <property type="entry name" value="L-ORNITHINE-N5-MONOOXYGENASE (EUROFUNG)"/>
    <property type="match status" value="1"/>
</dbReference>
<evidence type="ECO:0000313" key="15">
    <source>
        <dbReference type="EMBL" id="KAF2841053.1"/>
    </source>
</evidence>
<comment type="cofactor">
    <cofactor evidence="1 12">
        <name>heme</name>
        <dbReference type="ChEBI" id="CHEBI:30413"/>
    </cofactor>
</comment>
<evidence type="ECO:0000256" key="14">
    <source>
        <dbReference type="SAM" id="Phobius"/>
    </source>
</evidence>